<gene>
    <name evidence="8" type="primary">proB</name>
    <name evidence="10" type="ORF">UW07_C0018G0005</name>
</gene>
<organism evidence="10 11">
    <name type="scientific">Candidatus Nomurabacteria bacterium GW2011_GWF2_43_8</name>
    <dbReference type="NCBI Taxonomy" id="1618779"/>
    <lineage>
        <taxon>Bacteria</taxon>
        <taxon>Candidatus Nomuraibacteriota</taxon>
    </lineage>
</organism>
<name>A0A0G1IMA2_9BACT</name>
<dbReference type="InterPro" id="IPR001057">
    <property type="entry name" value="Glu/AcGlu_kinase"/>
</dbReference>
<dbReference type="EMBL" id="LCGX01000018">
    <property type="protein sequence ID" value="KKT24304.1"/>
    <property type="molecule type" value="Genomic_DNA"/>
</dbReference>
<comment type="caution">
    <text evidence="8">Lacks conserved residue(s) required for the propagation of feature annotation.</text>
</comment>
<dbReference type="InterPro" id="IPR001048">
    <property type="entry name" value="Asp/Glu/Uridylate_kinase"/>
</dbReference>
<keyword evidence="3 8" id="KW-0641">Proline biosynthesis</keyword>
<dbReference type="GO" id="GO:0004349">
    <property type="term" value="F:glutamate 5-kinase activity"/>
    <property type="evidence" value="ECO:0007669"/>
    <property type="project" value="UniProtKB-UniRule"/>
</dbReference>
<evidence type="ECO:0000256" key="2">
    <source>
        <dbReference type="ARBA" id="ARBA00022605"/>
    </source>
</evidence>
<evidence type="ECO:0000313" key="11">
    <source>
        <dbReference type="Proteomes" id="UP000033831"/>
    </source>
</evidence>
<keyword evidence="7 8" id="KW-0067">ATP-binding</keyword>
<comment type="pathway">
    <text evidence="8">Amino-acid biosynthesis; L-proline biosynthesis; L-glutamate 5-semialdehyde from L-glutamate: step 1/2.</text>
</comment>
<dbReference type="UniPathway" id="UPA00098">
    <property type="reaction ID" value="UER00359"/>
</dbReference>
<dbReference type="PANTHER" id="PTHR43654:SF1">
    <property type="entry name" value="ISOPENTENYL PHOSPHATE KINASE"/>
    <property type="match status" value="1"/>
</dbReference>
<feature type="domain" description="Aspartate/glutamate/uridylate kinase" evidence="9">
    <location>
        <begin position="1"/>
        <end position="225"/>
    </location>
</feature>
<dbReference type="GO" id="GO:0005829">
    <property type="term" value="C:cytosol"/>
    <property type="evidence" value="ECO:0007669"/>
    <property type="project" value="TreeGrafter"/>
</dbReference>
<comment type="subcellular location">
    <subcellularLocation>
        <location evidence="8">Cytoplasm</location>
    </subcellularLocation>
</comment>
<keyword evidence="6 8" id="KW-0418">Kinase</keyword>
<sequence>MRFVIKIGTQSISGKSGLNKGRIRQIVAEIAALFKLGHEVVLVSSGAIGAGLPLVQFKSPLRKKIAAAVGQPILMQSYIHEARKRRIVAGQILILSDDFTNRKHFKNFVLNMEAMLSHKILPIINENDVMKREDLRVNDNDMLSAMVAVGLRADKLIILTNQDGLYTKNPDIDKNSELIKNVTKIDSKIKSLCFSKSDLGVGGMLAKVKAAEYATQKGVETLIGNGERRGIMGGALRRNFYGTRFMAKKI</sequence>
<dbReference type="PIRSF" id="PIRSF000729">
    <property type="entry name" value="GK"/>
    <property type="match status" value="1"/>
</dbReference>
<keyword evidence="2 8" id="KW-0028">Amino-acid biosynthesis</keyword>
<dbReference type="EC" id="2.7.2.11" evidence="8"/>
<dbReference type="InterPro" id="IPR005715">
    <property type="entry name" value="Glu_5kinase/COase_Synthase"/>
</dbReference>
<dbReference type="CDD" id="cd04242">
    <property type="entry name" value="AAK_G5K_ProB"/>
    <property type="match status" value="1"/>
</dbReference>
<accession>A0A0G1IMA2</accession>
<dbReference type="AlphaFoldDB" id="A0A0G1IMA2"/>
<protein>
    <recommendedName>
        <fullName evidence="8">Glutamate 5-kinase</fullName>
        <ecNumber evidence="8">2.7.2.11</ecNumber>
    </recommendedName>
    <alternativeName>
        <fullName evidence="8">Gamma-glutamyl kinase</fullName>
        <shortName evidence="8">GK</shortName>
    </alternativeName>
</protein>
<evidence type="ECO:0000256" key="4">
    <source>
        <dbReference type="ARBA" id="ARBA00022679"/>
    </source>
</evidence>
<dbReference type="PROSITE" id="PS00902">
    <property type="entry name" value="GLUTAMATE_5_KINASE"/>
    <property type="match status" value="1"/>
</dbReference>
<evidence type="ECO:0000256" key="5">
    <source>
        <dbReference type="ARBA" id="ARBA00022741"/>
    </source>
</evidence>
<keyword evidence="5 8" id="KW-0547">Nucleotide-binding</keyword>
<reference evidence="10 11" key="1">
    <citation type="journal article" date="2015" name="Nature">
        <title>rRNA introns, odd ribosomes, and small enigmatic genomes across a large radiation of phyla.</title>
        <authorList>
            <person name="Brown C.T."/>
            <person name="Hug L.A."/>
            <person name="Thomas B.C."/>
            <person name="Sharon I."/>
            <person name="Castelle C.J."/>
            <person name="Singh A."/>
            <person name="Wilkins M.J."/>
            <person name="Williams K.H."/>
            <person name="Banfield J.F."/>
        </authorList>
    </citation>
    <scope>NUCLEOTIDE SEQUENCE [LARGE SCALE GENOMIC DNA]</scope>
</reference>
<evidence type="ECO:0000313" key="10">
    <source>
        <dbReference type="EMBL" id="KKT24304.1"/>
    </source>
</evidence>
<keyword evidence="1 8" id="KW-0963">Cytoplasm</keyword>
<evidence type="ECO:0000256" key="7">
    <source>
        <dbReference type="ARBA" id="ARBA00022840"/>
    </source>
</evidence>
<dbReference type="PANTHER" id="PTHR43654">
    <property type="entry name" value="GLUTAMATE 5-KINASE"/>
    <property type="match status" value="1"/>
</dbReference>
<comment type="catalytic activity">
    <reaction evidence="8">
        <text>L-glutamate + ATP = L-glutamyl 5-phosphate + ADP</text>
        <dbReference type="Rhea" id="RHEA:14877"/>
        <dbReference type="ChEBI" id="CHEBI:29985"/>
        <dbReference type="ChEBI" id="CHEBI:30616"/>
        <dbReference type="ChEBI" id="CHEBI:58274"/>
        <dbReference type="ChEBI" id="CHEBI:456216"/>
        <dbReference type="EC" id="2.7.2.11"/>
    </reaction>
</comment>
<evidence type="ECO:0000256" key="3">
    <source>
        <dbReference type="ARBA" id="ARBA00022650"/>
    </source>
</evidence>
<dbReference type="InterPro" id="IPR041739">
    <property type="entry name" value="G5K_ProB"/>
</dbReference>
<feature type="binding site" evidence="8">
    <location>
        <position position="128"/>
    </location>
    <ligand>
        <name>substrate</name>
    </ligand>
</feature>
<dbReference type="SUPFAM" id="SSF53633">
    <property type="entry name" value="Carbamate kinase-like"/>
    <property type="match status" value="1"/>
</dbReference>
<evidence type="ECO:0000256" key="8">
    <source>
        <dbReference type="HAMAP-Rule" id="MF_00456"/>
    </source>
</evidence>
<comment type="caution">
    <text evidence="10">The sequence shown here is derived from an EMBL/GenBank/DDBJ whole genome shotgun (WGS) entry which is preliminary data.</text>
</comment>
<comment type="similarity">
    <text evidence="8">Belongs to the glutamate 5-kinase family.</text>
</comment>
<evidence type="ECO:0000256" key="1">
    <source>
        <dbReference type="ARBA" id="ARBA00022490"/>
    </source>
</evidence>
<dbReference type="InterPro" id="IPR036393">
    <property type="entry name" value="AceGlu_kinase-like_sf"/>
</dbReference>
<dbReference type="FunFam" id="3.40.1160.10:FF:000006">
    <property type="entry name" value="Glutamate 5-kinase"/>
    <property type="match status" value="1"/>
</dbReference>
<dbReference type="NCBIfam" id="TIGR01027">
    <property type="entry name" value="proB"/>
    <property type="match status" value="1"/>
</dbReference>
<evidence type="ECO:0000259" key="9">
    <source>
        <dbReference type="Pfam" id="PF00696"/>
    </source>
</evidence>
<keyword evidence="4 8" id="KW-0808">Transferase</keyword>
<feature type="binding site" evidence="8">
    <location>
        <position position="6"/>
    </location>
    <ligand>
        <name>ATP</name>
        <dbReference type="ChEBI" id="CHEBI:30616"/>
    </ligand>
</feature>
<dbReference type="PATRIC" id="fig|1618779.3.peg.373"/>
<feature type="binding site" evidence="8">
    <location>
        <position position="140"/>
    </location>
    <ligand>
        <name>substrate</name>
    </ligand>
</feature>
<proteinExistence type="inferred from homology"/>
<dbReference type="Pfam" id="PF00696">
    <property type="entry name" value="AA_kinase"/>
    <property type="match status" value="1"/>
</dbReference>
<dbReference type="InterPro" id="IPR011529">
    <property type="entry name" value="Glu_5kinase"/>
</dbReference>
<evidence type="ECO:0000256" key="6">
    <source>
        <dbReference type="ARBA" id="ARBA00022777"/>
    </source>
</evidence>
<comment type="function">
    <text evidence="8">Catalyzes the transfer of a phosphate group to glutamate to form L-glutamate 5-phosphate.</text>
</comment>
<dbReference type="HAMAP" id="MF_00456">
    <property type="entry name" value="ProB"/>
    <property type="match status" value="1"/>
</dbReference>
<feature type="binding site" evidence="8">
    <location>
        <position position="45"/>
    </location>
    <ligand>
        <name>substrate</name>
    </ligand>
</feature>
<dbReference type="GO" id="GO:0055129">
    <property type="term" value="P:L-proline biosynthetic process"/>
    <property type="evidence" value="ECO:0007669"/>
    <property type="project" value="UniProtKB-UniRule"/>
</dbReference>
<dbReference type="Proteomes" id="UP000033831">
    <property type="component" value="Unassembled WGS sequence"/>
</dbReference>
<dbReference type="InterPro" id="IPR019797">
    <property type="entry name" value="Glutamate_5-kinase_CS"/>
</dbReference>
<dbReference type="PRINTS" id="PR00474">
    <property type="entry name" value="GLU5KINASE"/>
</dbReference>
<dbReference type="Gene3D" id="3.40.1160.10">
    <property type="entry name" value="Acetylglutamate kinase-like"/>
    <property type="match status" value="1"/>
</dbReference>
<dbReference type="GO" id="GO:0005524">
    <property type="term" value="F:ATP binding"/>
    <property type="evidence" value="ECO:0007669"/>
    <property type="project" value="UniProtKB-KW"/>
</dbReference>